<evidence type="ECO:0000256" key="2">
    <source>
        <dbReference type="ARBA" id="ARBA00022448"/>
    </source>
</evidence>
<dbReference type="InterPro" id="IPR041491">
    <property type="entry name" value="TRPM_SLOG"/>
</dbReference>
<dbReference type="InterPro" id="IPR050927">
    <property type="entry name" value="TRPM"/>
</dbReference>
<feature type="transmembrane region" description="Helical" evidence="10">
    <location>
        <begin position="997"/>
        <end position="1017"/>
    </location>
</feature>
<comment type="subcellular location">
    <subcellularLocation>
        <location evidence="1">Membrane</location>
        <topology evidence="1">Multi-pass membrane protein</topology>
    </subcellularLocation>
</comment>
<evidence type="ECO:0000256" key="4">
    <source>
        <dbReference type="ARBA" id="ARBA00022989"/>
    </source>
</evidence>
<keyword evidence="5" id="KW-0406">Ion transport</keyword>
<feature type="region of interest" description="Disordered" evidence="9">
    <location>
        <begin position="1497"/>
        <end position="1550"/>
    </location>
</feature>
<feature type="domain" description="TRPM-like" evidence="13">
    <location>
        <begin position="427"/>
        <end position="556"/>
    </location>
</feature>
<feature type="domain" description="Ion transport" evidence="11">
    <location>
        <begin position="980"/>
        <end position="1241"/>
    </location>
</feature>
<feature type="compositionally biased region" description="Acidic residues" evidence="9">
    <location>
        <begin position="1520"/>
        <end position="1535"/>
    </location>
</feature>
<feature type="compositionally biased region" description="Low complexity" evidence="9">
    <location>
        <begin position="648"/>
        <end position="659"/>
    </location>
</feature>
<evidence type="ECO:0000256" key="8">
    <source>
        <dbReference type="SAM" id="Coils"/>
    </source>
</evidence>
<keyword evidence="7" id="KW-0407">Ion channel</keyword>
<keyword evidence="3 10" id="KW-0812">Transmembrane</keyword>
<keyword evidence="2" id="KW-0813">Transport</keyword>
<sequence length="1842" mass="207920">MDFPHPGVSSTTGWGPASSAGAASIASVSATAAASVGAGGGGSFRRQSLKQQQQQQNEEASKTFGEIEFSGLKQLAKFVRLDSNTPDSALQQILGKKWDLTRPTLVINIFGGDFEKKRQLKMIFKKGLWKAAESAGCWIVTSGFHLGIMKLTGEAVRDYTDAYGSNYMIAIGVASWNCIARREALEDPNISEGSVPATYQSEESDSSKPKELRASDEDESPLDPNHTHYFLVDTGATDQKKGYDCPFRTRFSHVISSWTDEENKQLKVPMCGLLIGGDRFALEQVFYALTETKCPIVAVKGTAGAADVLSSAFDYLFEEENQVDKKEEDEETQEANFNSKMSNICQEFFNCNDYFDYTKEIDMLRVMLKEGASLIEIFDMEEDFDLDGKMISSLLSSAGSEGGEDQLNLKQLKICLTLNRADIARDKIFLENKKWKKGDLNEYMYQALMEDRHDFVKLFLEQGFSLEDFLSIYILEKLYTDQLKRLSSKVAIFHQLWEYHRSHRNSKKVKLREVGKVIKVLVGDFYQPLYAKKDFEKNYTKSVVTAQSPVDQSTTKALVQTAQTGYLPAYFFTKSGPGQNSGSDAAGVGGDNMPQAVPKRRRLQAGDGSQETQLEICEYERSPINFSGRDDDTSDSNARGYENPIMESSSDSQANASGSRATQRAGHRWRGAAKRQGGKTKPRFAELTSMLSEARPLIGIGPSPAQAEETRAKSLTLERPARELLIWSLLVGKLQMAELFWTMEKEPIAAALLSSMILKAMGGRTDDFTDKEDFQRGASQFEDYALGVLDQCYREDERRAQFLINRELAFYGDSSCIYLAAEGESIKFMAHPCCQDFLTSTWMGRLSPKNAMARFSFGILCGMCCPLLIPKVMLFKLTEEEAQKQQAITQQQQQQEEQQQQQQQQLQLQQQQRQQQLVKTPSPEGVVVDMNEDGEEAQYYPGQENVQSSESLNCRQVIARIRDFYMAPVIRFVYNTISYVAFLVIFSYMLLYELTHAIKPLEYVVIGWMVTLLLEEIKQATMSGISFSTYISDSWNKLDCIAVGLFTLGFILRMISLISDVQSDEPGYDVILTSEFFIIARICYAFSLFAYYIRLMYIFSFHIALGPKLIMIGKMVINDLVPFMVILLVFVLGYGVAAQSIAYPTGLYTPEIDYNKTFPPRMSQMEVLVNFLTKSYFQMFGEFSLETVQARDDGCKNDGQCPHWTATWLVPVMLGVYVLLTNILMFNLLIAMFSSTYELINQFSALHWNYQRYSMIKEYIERSPLAPPLIFIWHAYQLGFYIQLRYNGLRRSDLYDPLKIKYIDNVKKERELIKWEHMKAMDYLRNGQEAQQKSRGGRGDSKSIIVRTSGPQPAAGGGQSMFPSAAMDMAKQMTDATSGIGMELEKKFKGVDTQLNKLGADLDGRVGELSTAVQGVSQLLASVQETQRQILEKLGERPTEPIPAVDPQLESRVRSVVLEMYQAPPAWFEEAARQAASAALQTTPVSVRELGSPVLERLRPVQAPPPKPPTPPPPPPEEPPSPEEESSSSESDDDDRTTVRPQVDDPTTGRIIQYLTSDHRLWRYAPFNFEQYPGMRMNVPPDRIPWEIEYREYFAFDASDEVLVYPGPDAHDNPSVSVHSLPFNQYDSAHKLRRQSMMGRYRLDSNSGAPLNPMGRTGLKGKGLLPRWGPNNAAVVVMTRWNRAPSGAVIHRLGKPILQVVSLFRHKQFCLPWYLTDHQSHCDYDQCVAQFLKVFVSRRLKQLMQHRGARQEITAVQKGRAEQIFKGYLDDHLNSDNAWIEAVVINIHESEGWKFSDAMLKVFAEADCDEQVKWMEVAYSTALRSSHCELLKTVAGNHNAYF</sequence>
<feature type="compositionally biased region" description="Basic and acidic residues" evidence="9">
    <location>
        <begin position="205"/>
        <end position="215"/>
    </location>
</feature>
<feature type="region of interest" description="Disordered" evidence="9">
    <location>
        <begin position="619"/>
        <end position="683"/>
    </location>
</feature>
<keyword evidence="15" id="KW-1185">Reference proteome</keyword>
<dbReference type="Pfam" id="PF18139">
    <property type="entry name" value="LSDAT_euk"/>
    <property type="match status" value="1"/>
</dbReference>
<keyword evidence="4 10" id="KW-1133">Transmembrane helix</keyword>
<feature type="domain" description="TRPM-like" evidence="13">
    <location>
        <begin position="708"/>
        <end position="831"/>
    </location>
</feature>
<accession>A0A267GEC3</accession>
<feature type="transmembrane region" description="Helical" evidence="10">
    <location>
        <begin position="1208"/>
        <end position="1233"/>
    </location>
</feature>
<gene>
    <name evidence="14" type="ORF">BOX15_Mlig021629g1</name>
</gene>
<evidence type="ECO:0000313" key="14">
    <source>
        <dbReference type="EMBL" id="PAA84380.1"/>
    </source>
</evidence>
<evidence type="ECO:0000259" key="13">
    <source>
        <dbReference type="Pfam" id="PF25508"/>
    </source>
</evidence>
<feature type="region of interest" description="Disordered" evidence="9">
    <location>
        <begin position="190"/>
        <end position="225"/>
    </location>
</feature>
<evidence type="ECO:0000256" key="10">
    <source>
        <dbReference type="SAM" id="Phobius"/>
    </source>
</evidence>
<feature type="transmembrane region" description="Helical" evidence="10">
    <location>
        <begin position="1078"/>
        <end position="1099"/>
    </location>
</feature>
<evidence type="ECO:0000256" key="1">
    <source>
        <dbReference type="ARBA" id="ARBA00004141"/>
    </source>
</evidence>
<feature type="compositionally biased region" description="Pro residues" evidence="9">
    <location>
        <begin position="1502"/>
        <end position="1519"/>
    </location>
</feature>
<evidence type="ECO:0000259" key="12">
    <source>
        <dbReference type="Pfam" id="PF18139"/>
    </source>
</evidence>
<keyword evidence="6 10" id="KW-0472">Membrane</keyword>
<feature type="transmembrane region" description="Helical" evidence="10">
    <location>
        <begin position="972"/>
        <end position="991"/>
    </location>
</feature>
<dbReference type="Gene3D" id="3.90.79.10">
    <property type="entry name" value="Nucleoside Triphosphate Pyrophosphohydrolase"/>
    <property type="match status" value="1"/>
</dbReference>
<dbReference type="STRING" id="282301.A0A267GEC3"/>
<organism evidence="14 15">
    <name type="scientific">Macrostomum lignano</name>
    <dbReference type="NCBI Taxonomy" id="282301"/>
    <lineage>
        <taxon>Eukaryota</taxon>
        <taxon>Metazoa</taxon>
        <taxon>Spiralia</taxon>
        <taxon>Lophotrochozoa</taxon>
        <taxon>Platyhelminthes</taxon>
        <taxon>Rhabditophora</taxon>
        <taxon>Macrostomorpha</taxon>
        <taxon>Macrostomida</taxon>
        <taxon>Macrostomidae</taxon>
        <taxon>Macrostomum</taxon>
    </lineage>
</organism>
<feature type="transmembrane region" description="Helical" evidence="10">
    <location>
        <begin position="851"/>
        <end position="869"/>
    </location>
</feature>
<evidence type="ECO:0000313" key="15">
    <source>
        <dbReference type="Proteomes" id="UP000215902"/>
    </source>
</evidence>
<feature type="compositionally biased region" description="Basic residues" evidence="9">
    <location>
        <begin position="665"/>
        <end position="682"/>
    </location>
</feature>
<comment type="caution">
    <text evidence="14">The sequence shown here is derived from an EMBL/GenBank/DDBJ whole genome shotgun (WGS) entry which is preliminary data.</text>
</comment>
<dbReference type="InterPro" id="IPR057366">
    <property type="entry name" value="TRPM-like"/>
</dbReference>
<feature type="transmembrane region" description="Helical" evidence="10">
    <location>
        <begin position="1120"/>
        <end position="1142"/>
    </location>
</feature>
<proteinExistence type="predicted"/>
<feature type="region of interest" description="Disordered" evidence="9">
    <location>
        <begin position="43"/>
        <end position="63"/>
    </location>
</feature>
<feature type="coiled-coil region" evidence="8">
    <location>
        <begin position="877"/>
        <end position="914"/>
    </location>
</feature>
<evidence type="ECO:0000256" key="7">
    <source>
        <dbReference type="ARBA" id="ARBA00023303"/>
    </source>
</evidence>
<dbReference type="OrthoDB" id="9994106at2759"/>
<dbReference type="Pfam" id="PF25508">
    <property type="entry name" value="TRPM2"/>
    <property type="match status" value="2"/>
</dbReference>
<protein>
    <recommendedName>
        <fullName evidence="16">TRPM SLOG domain-containing protein</fullName>
    </recommendedName>
</protein>
<dbReference type="Proteomes" id="UP000215902">
    <property type="component" value="Unassembled WGS sequence"/>
</dbReference>
<dbReference type="GO" id="GO:0005886">
    <property type="term" value="C:plasma membrane"/>
    <property type="evidence" value="ECO:0007669"/>
    <property type="project" value="TreeGrafter"/>
</dbReference>
<dbReference type="Pfam" id="PF00520">
    <property type="entry name" value="Ion_trans"/>
    <property type="match status" value="1"/>
</dbReference>
<evidence type="ECO:0000256" key="9">
    <source>
        <dbReference type="SAM" id="MobiDB-lite"/>
    </source>
</evidence>
<dbReference type="InterPro" id="IPR005821">
    <property type="entry name" value="Ion_trans_dom"/>
</dbReference>
<evidence type="ECO:0000256" key="6">
    <source>
        <dbReference type="ARBA" id="ARBA00023136"/>
    </source>
</evidence>
<dbReference type="EMBL" id="NIVC01000376">
    <property type="protein sequence ID" value="PAA84380.1"/>
    <property type="molecule type" value="Genomic_DNA"/>
</dbReference>
<feature type="domain" description="TRPM SLOG" evidence="12">
    <location>
        <begin position="76"/>
        <end position="327"/>
    </location>
</feature>
<dbReference type="Pfam" id="PF25969">
    <property type="entry name" value="NUDT9_N"/>
    <property type="match status" value="1"/>
</dbReference>
<dbReference type="PANTHER" id="PTHR13800">
    <property type="entry name" value="TRANSIENT RECEPTOR POTENTIAL CATION CHANNEL, SUBFAMILY M, MEMBER 6"/>
    <property type="match status" value="1"/>
</dbReference>
<evidence type="ECO:0000256" key="5">
    <source>
        <dbReference type="ARBA" id="ARBA00023065"/>
    </source>
</evidence>
<feature type="transmembrane region" description="Helical" evidence="10">
    <location>
        <begin position="1038"/>
        <end position="1058"/>
    </location>
</feature>
<name>A0A267GEC3_9PLAT</name>
<feature type="region of interest" description="Disordered" evidence="9">
    <location>
        <begin position="1328"/>
        <end position="1358"/>
    </location>
</feature>
<dbReference type="PANTHER" id="PTHR13800:SF12">
    <property type="entry name" value="TRANSIENT RECEPTOR POTENTIAL CATION CHANNEL SUBFAMILY M MEMBER-LIKE 2"/>
    <property type="match status" value="1"/>
</dbReference>
<evidence type="ECO:0000256" key="3">
    <source>
        <dbReference type="ARBA" id="ARBA00022692"/>
    </source>
</evidence>
<feature type="transmembrane region" description="Helical" evidence="10">
    <location>
        <begin position="1265"/>
        <end position="1284"/>
    </location>
</feature>
<dbReference type="GO" id="GO:0099604">
    <property type="term" value="F:ligand-gated calcium channel activity"/>
    <property type="evidence" value="ECO:0007669"/>
    <property type="project" value="TreeGrafter"/>
</dbReference>
<evidence type="ECO:0008006" key="16">
    <source>
        <dbReference type="Google" id="ProtNLM"/>
    </source>
</evidence>
<reference evidence="14 15" key="1">
    <citation type="submission" date="2017-06" db="EMBL/GenBank/DDBJ databases">
        <title>A platform for efficient transgenesis in Macrostomum lignano, a flatworm model organism for stem cell research.</title>
        <authorList>
            <person name="Berezikov E."/>
        </authorList>
    </citation>
    <scope>NUCLEOTIDE SEQUENCE [LARGE SCALE GENOMIC DNA]</scope>
    <source>
        <strain evidence="14">DV1</strain>
        <tissue evidence="14">Whole organism</tissue>
    </source>
</reference>
<evidence type="ECO:0000259" key="11">
    <source>
        <dbReference type="Pfam" id="PF00520"/>
    </source>
</evidence>
<keyword evidence="8" id="KW-0175">Coiled coil</keyword>